<dbReference type="CDD" id="cd03217">
    <property type="entry name" value="ABC_FeS_Assembly"/>
    <property type="match status" value="1"/>
</dbReference>
<dbReference type="RefSeq" id="WP_013499040.1">
    <property type="nucleotide sequence ID" value="NC_014833.1"/>
</dbReference>
<dbReference type="STRING" id="697329.Rumal_2425"/>
<dbReference type="Proteomes" id="UP000006919">
    <property type="component" value="Chromosome"/>
</dbReference>
<evidence type="ECO:0000313" key="6">
    <source>
        <dbReference type="Proteomes" id="UP000006919"/>
    </source>
</evidence>
<dbReference type="PROSITE" id="PS50893">
    <property type="entry name" value="ABC_TRANSPORTER_2"/>
    <property type="match status" value="1"/>
</dbReference>
<dbReference type="NCBIfam" id="TIGR01978">
    <property type="entry name" value="sufC"/>
    <property type="match status" value="1"/>
</dbReference>
<dbReference type="InterPro" id="IPR003439">
    <property type="entry name" value="ABC_transporter-like_ATP-bd"/>
</dbReference>
<dbReference type="EMBL" id="CP002403">
    <property type="protein sequence ID" value="ADU22905.1"/>
    <property type="molecule type" value="Genomic_DNA"/>
</dbReference>
<feature type="domain" description="ABC transporter" evidence="4">
    <location>
        <begin position="5"/>
        <end position="246"/>
    </location>
</feature>
<gene>
    <name evidence="5" type="ordered locus">Rumal_2425</name>
</gene>
<sequence>MSELLKIEDLAVSAEDKELLHSVTITIGEGETHVLMGQNGAGKSTLGCTIMGSPEYRVTGGKIYFEGEDITGLSADKRARLGLFLSFQNPIEIPGITLAEFLRNALEQTTGKRIKLWDFKKQLKAAMKVLDMDESYADRDLNVGFSGGEKKKAEILQLLILQPKLAILDETDSGLDVDAVKIVSKGIEEYRRSVGGSLIIITHNDKILASLNVDKTHILADGRVAKEGDGHLAFEVLENGFEKYIGEV</sequence>
<evidence type="ECO:0000256" key="3">
    <source>
        <dbReference type="ARBA" id="ARBA00022840"/>
    </source>
</evidence>
<keyword evidence="3" id="KW-0067">ATP-binding</keyword>
<dbReference type="InterPro" id="IPR027417">
    <property type="entry name" value="P-loop_NTPase"/>
</dbReference>
<dbReference type="KEGG" id="ral:Rumal_2425"/>
<protein>
    <submittedName>
        <fullName evidence="5">FeS assembly ATPase SufC</fullName>
    </submittedName>
</protein>
<dbReference type="SUPFAM" id="SSF52540">
    <property type="entry name" value="P-loop containing nucleoside triphosphate hydrolases"/>
    <property type="match status" value="1"/>
</dbReference>
<dbReference type="Gene3D" id="3.40.50.300">
    <property type="entry name" value="P-loop containing nucleotide triphosphate hydrolases"/>
    <property type="match status" value="1"/>
</dbReference>
<dbReference type="GO" id="GO:0016887">
    <property type="term" value="F:ATP hydrolysis activity"/>
    <property type="evidence" value="ECO:0007669"/>
    <property type="project" value="InterPro"/>
</dbReference>
<comment type="similarity">
    <text evidence="1">Belongs to the ABC transporter superfamily. Ycf16 family.</text>
</comment>
<dbReference type="PROSITE" id="PS00211">
    <property type="entry name" value="ABC_TRANSPORTER_1"/>
    <property type="match status" value="1"/>
</dbReference>
<keyword evidence="2" id="KW-0547">Nucleotide-binding</keyword>
<dbReference type="PANTHER" id="PTHR43204">
    <property type="entry name" value="ABC TRANSPORTER I FAMILY MEMBER 6, CHLOROPLASTIC"/>
    <property type="match status" value="1"/>
</dbReference>
<dbReference type="HOGENOM" id="CLU_000604_48_1_9"/>
<dbReference type="GO" id="GO:0005524">
    <property type="term" value="F:ATP binding"/>
    <property type="evidence" value="ECO:0007669"/>
    <property type="project" value="UniProtKB-KW"/>
</dbReference>
<accession>E6UE40</accession>
<reference evidence="5 6" key="1">
    <citation type="journal article" date="2011" name="J. Bacteriol.">
        <title>Complete genome of the cellulolytic ruminal bacterium Ruminococcus albus 7.</title>
        <authorList>
            <person name="Suen G."/>
            <person name="Stevenson D.M."/>
            <person name="Bruce D.C."/>
            <person name="Chertkov O."/>
            <person name="Copeland A."/>
            <person name="Cheng J.F."/>
            <person name="Detter C."/>
            <person name="Detter J.C."/>
            <person name="Goodwin L.A."/>
            <person name="Han C.S."/>
            <person name="Hauser L.J."/>
            <person name="Ivanova N.N."/>
            <person name="Kyrpides N.C."/>
            <person name="Land M.L."/>
            <person name="Lapidus A."/>
            <person name="Lucas S."/>
            <person name="Ovchinnikova G."/>
            <person name="Pitluck S."/>
            <person name="Tapia R."/>
            <person name="Woyke T."/>
            <person name="Boyum J."/>
            <person name="Mead D."/>
            <person name="Weimer P.J."/>
        </authorList>
    </citation>
    <scope>NUCLEOTIDE SEQUENCE [LARGE SCALE GENOMIC DNA]</scope>
    <source>
        <strain evidence="6">ATCC 27210 / DSM 20455 / JCM 14654 / NCDO 2250 / 7</strain>
    </source>
</reference>
<dbReference type="Pfam" id="PF00005">
    <property type="entry name" value="ABC_tran"/>
    <property type="match status" value="1"/>
</dbReference>
<evidence type="ECO:0000256" key="2">
    <source>
        <dbReference type="ARBA" id="ARBA00022741"/>
    </source>
</evidence>
<evidence type="ECO:0000313" key="5">
    <source>
        <dbReference type="EMBL" id="ADU22905.1"/>
    </source>
</evidence>
<organism evidence="5 6">
    <name type="scientific">Ruminococcus albus (strain ATCC 27210 / DSM 20455 / JCM 14654 / NCDO 2250 / 7)</name>
    <dbReference type="NCBI Taxonomy" id="697329"/>
    <lineage>
        <taxon>Bacteria</taxon>
        <taxon>Bacillati</taxon>
        <taxon>Bacillota</taxon>
        <taxon>Clostridia</taxon>
        <taxon>Eubacteriales</taxon>
        <taxon>Oscillospiraceae</taxon>
        <taxon>Ruminococcus</taxon>
    </lineage>
</organism>
<dbReference type="AlphaFoldDB" id="E6UE40"/>
<dbReference type="InterPro" id="IPR017871">
    <property type="entry name" value="ABC_transporter-like_CS"/>
</dbReference>
<dbReference type="eggNOG" id="COG0396">
    <property type="taxonomic scope" value="Bacteria"/>
</dbReference>
<dbReference type="PANTHER" id="PTHR43204:SF1">
    <property type="entry name" value="ABC TRANSPORTER I FAMILY MEMBER 6, CHLOROPLASTIC"/>
    <property type="match status" value="1"/>
</dbReference>
<evidence type="ECO:0000256" key="1">
    <source>
        <dbReference type="ARBA" id="ARBA00006216"/>
    </source>
</evidence>
<evidence type="ECO:0000259" key="4">
    <source>
        <dbReference type="PROSITE" id="PS50893"/>
    </source>
</evidence>
<name>E6UE40_RUMA7</name>
<dbReference type="InterPro" id="IPR010230">
    <property type="entry name" value="FeS-cluster_ATPase_SufC"/>
</dbReference>
<dbReference type="OrthoDB" id="9806149at2"/>
<proteinExistence type="inferred from homology"/>